<dbReference type="STRING" id="44574.AAW31_09485"/>
<sequence length="495" mass="57754">MNAWPKYPLIYEINTWVWLGELACKSARQYTLASVPDSEWDQMASFGFDAVWLMGVWERSPAGIAISMRNEGLLADFRRALPDFVPEDNVGSPYCVRRYWVDQHLGGPEGLMIARSKLAERGIRLILDFVPNHVAHDHLWALMHPEYFIQGTQEDLIRDPHSFVPVNSHVYACGRDPYFSAWKDVLQLNAFEAGLRDVVIATMCDIADQCDGVRCDMAMLLMNTIFHRTWGDRAGRVPEVDYWLQVIPAVKKKHPQFVFIAEAYWDREWMLQQQGFNYCYDKRLYDRIEHGTAESVYLHLCADLPYQEKLVRFIENNDELRAAATFTDQQARVAAVTFATLPGARLFHEGQFEGRCVRLPVFLRRRPDETPDQNLQQFYYSLLEALRSKDFHEGEWRLCERMGWPDNDSYLNVVAWCWQKNTDRHLIVVNLSANHSKARVRLPWTDLVGHPWQLSEPLQTRVFDRSGDELLVSDLYVELAPWGYHLFHCERNWSS</sequence>
<name>A0A1I4IZL0_9PROT</name>
<dbReference type="OrthoDB" id="9805159at2"/>
<dbReference type="InterPro" id="IPR017853">
    <property type="entry name" value="GH"/>
</dbReference>
<dbReference type="Gene3D" id="3.20.20.80">
    <property type="entry name" value="Glycosidases"/>
    <property type="match status" value="1"/>
</dbReference>
<evidence type="ECO:0000313" key="2">
    <source>
        <dbReference type="EMBL" id="SFL59765.1"/>
    </source>
</evidence>
<reference evidence="3" key="1">
    <citation type="submission" date="2016-10" db="EMBL/GenBank/DDBJ databases">
        <authorList>
            <person name="Varghese N."/>
            <person name="Submissions S."/>
        </authorList>
    </citation>
    <scope>NUCLEOTIDE SEQUENCE [LARGE SCALE GENOMIC DNA]</scope>
    <source>
        <strain evidence="3">Nm44</strain>
    </source>
</reference>
<keyword evidence="3" id="KW-1185">Reference proteome</keyword>
<dbReference type="GO" id="GO:0005975">
    <property type="term" value="P:carbohydrate metabolic process"/>
    <property type="evidence" value="ECO:0007669"/>
    <property type="project" value="InterPro"/>
</dbReference>
<dbReference type="PANTHER" id="PTHR47786">
    <property type="entry name" value="ALPHA-1,4-GLUCAN:MALTOSE-1-PHOSPHATE MALTOSYLTRANSFERASE"/>
    <property type="match status" value="1"/>
</dbReference>
<evidence type="ECO:0000313" key="3">
    <source>
        <dbReference type="Proteomes" id="UP000183287"/>
    </source>
</evidence>
<feature type="domain" description="Glycosyl hydrolase family 13 catalytic" evidence="1">
    <location>
        <begin position="62"/>
        <end position="387"/>
    </location>
</feature>
<dbReference type="SUPFAM" id="SSF51445">
    <property type="entry name" value="(Trans)glycosidases"/>
    <property type="match status" value="1"/>
</dbReference>
<dbReference type="InterPro" id="IPR006047">
    <property type="entry name" value="GH13_cat_dom"/>
</dbReference>
<accession>A0A1I4IZL0</accession>
<dbReference type="EMBL" id="FOUB01000001">
    <property type="protein sequence ID" value="SFL59765.1"/>
    <property type="molecule type" value="Genomic_DNA"/>
</dbReference>
<protein>
    <submittedName>
        <fullName evidence="2">Alpha amylase, catalytic domain</fullName>
    </submittedName>
</protein>
<dbReference type="SMART" id="SM00642">
    <property type="entry name" value="Aamy"/>
    <property type="match status" value="1"/>
</dbReference>
<proteinExistence type="predicted"/>
<dbReference type="Proteomes" id="UP000183287">
    <property type="component" value="Unassembled WGS sequence"/>
</dbReference>
<dbReference type="CDD" id="cd11347">
    <property type="entry name" value="AmyAc_1"/>
    <property type="match status" value="1"/>
</dbReference>
<dbReference type="RefSeq" id="WP_074902702.1">
    <property type="nucleotide sequence ID" value="NZ_FOUB01000001.1"/>
</dbReference>
<organism evidence="2 3">
    <name type="scientific">Nitrosomonas communis</name>
    <dbReference type="NCBI Taxonomy" id="44574"/>
    <lineage>
        <taxon>Bacteria</taxon>
        <taxon>Pseudomonadati</taxon>
        <taxon>Pseudomonadota</taxon>
        <taxon>Betaproteobacteria</taxon>
        <taxon>Nitrosomonadales</taxon>
        <taxon>Nitrosomonadaceae</taxon>
        <taxon>Nitrosomonas</taxon>
    </lineage>
</organism>
<evidence type="ECO:0000259" key="1">
    <source>
        <dbReference type="SMART" id="SM00642"/>
    </source>
</evidence>
<dbReference type="PANTHER" id="PTHR47786:SF2">
    <property type="entry name" value="GLYCOSYL HYDROLASE FAMILY 13 CATALYTIC DOMAIN-CONTAINING PROTEIN"/>
    <property type="match status" value="1"/>
</dbReference>
<gene>
    <name evidence="2" type="ORF">SAMN05421863_1001127</name>
</gene>
<dbReference type="AlphaFoldDB" id="A0A1I4IZL0"/>